<dbReference type="PANTHER" id="PTHR33099:SF7">
    <property type="entry name" value="MYND-TYPE DOMAIN-CONTAINING PROTEIN"/>
    <property type="match status" value="1"/>
</dbReference>
<reference evidence="2" key="2">
    <citation type="submission" date="2015-01" db="EMBL/GenBank/DDBJ databases">
        <title>Evolutionary Origins and Diversification of the Mycorrhizal Mutualists.</title>
        <authorList>
            <consortium name="DOE Joint Genome Institute"/>
            <consortium name="Mycorrhizal Genomics Consortium"/>
            <person name="Kohler A."/>
            <person name="Kuo A."/>
            <person name="Nagy L.G."/>
            <person name="Floudas D."/>
            <person name="Copeland A."/>
            <person name="Barry K.W."/>
            <person name="Cichocki N."/>
            <person name="Veneault-Fourrey C."/>
            <person name="LaButti K."/>
            <person name="Lindquist E.A."/>
            <person name="Lipzen A."/>
            <person name="Lundell T."/>
            <person name="Morin E."/>
            <person name="Murat C."/>
            <person name="Riley R."/>
            <person name="Ohm R."/>
            <person name="Sun H."/>
            <person name="Tunlid A."/>
            <person name="Henrissat B."/>
            <person name="Grigoriev I.V."/>
            <person name="Hibbett D.S."/>
            <person name="Martin F."/>
        </authorList>
    </citation>
    <scope>NUCLEOTIDE SEQUENCE [LARGE SCALE GENOMIC DNA]</scope>
    <source>
        <strain evidence="2">Zn</strain>
    </source>
</reference>
<dbReference type="Gene3D" id="2.60.120.620">
    <property type="entry name" value="q2cbj1_9rhob like domain"/>
    <property type="match status" value="1"/>
</dbReference>
<organism evidence="1 2">
    <name type="scientific">Oidiodendron maius (strain Zn)</name>
    <dbReference type="NCBI Taxonomy" id="913774"/>
    <lineage>
        <taxon>Eukaryota</taxon>
        <taxon>Fungi</taxon>
        <taxon>Dikarya</taxon>
        <taxon>Ascomycota</taxon>
        <taxon>Pezizomycotina</taxon>
        <taxon>Leotiomycetes</taxon>
        <taxon>Leotiomycetes incertae sedis</taxon>
        <taxon>Myxotrichaceae</taxon>
        <taxon>Oidiodendron</taxon>
    </lineage>
</organism>
<dbReference type="EMBL" id="KN832870">
    <property type="protein sequence ID" value="KIN08997.1"/>
    <property type="molecule type" value="Genomic_DNA"/>
</dbReference>
<dbReference type="InParanoid" id="A0A0C3I3N6"/>
<evidence type="ECO:0000313" key="2">
    <source>
        <dbReference type="Proteomes" id="UP000054321"/>
    </source>
</evidence>
<gene>
    <name evidence="1" type="ORF">OIDMADRAFT_111316</name>
</gene>
<dbReference type="Proteomes" id="UP000054321">
    <property type="component" value="Unassembled WGS sequence"/>
</dbReference>
<dbReference type="PANTHER" id="PTHR33099">
    <property type="entry name" value="FE2OG DIOXYGENASE DOMAIN-CONTAINING PROTEIN"/>
    <property type="match status" value="1"/>
</dbReference>
<protein>
    <submittedName>
        <fullName evidence="1">Uncharacterized protein</fullName>
    </submittedName>
</protein>
<keyword evidence="2" id="KW-1185">Reference proteome</keyword>
<proteinExistence type="predicted"/>
<sequence length="784" mass="88235">MGDSDPDSSLKDSLLNLKAGLSDALDSIQSSGMFAAFEQLDGFVDPEIFVPGIGSIQLPLQEPTARSLIQTCHQAPFGKGEHTIYDTSVRNTWELDANQFELRNPAWAKYIKKITRSALKELGFDEDDMFGVRAELYKLLLYEKGAMFKPHKENKTPGMFGTLVVCLPSPHEGGWVKLQHAEETKLIRTDLSNPSYACWYSDVVHEVTPLTKGYRFVLTFNLTADPQGARASAQMNFDAHDGVRRLLRQWQSDIYSSQSSLCELVIHLLDHEYTEQGLKLQSLKGRDLDVVRAIREACSATRFLCFLASCEKTVYGGCEDNYSYRGRYHSYDDSYDDCHEIVEVYDTSLCLKRIVDMNGKLVAENVGINKEDFLNENPFDGRAPDDEDYSGYTGNEGAIVIVPKMTVAGFLMDGSAIRETIPSWSSNNKTRPSFDAENLFCYFQRLLEVEPDDSYHTKSLRDVCEVVLSGQAIFSQAIIHRATEIAAQLGDLDLLELAMSSHQDYLTPAIAPTIGKCLSSVALDRFKKALELCPHGQADAILNVIRHAADTYDVKYFKHLFLPFLRGMLPVWNAKGIALSNPICQDLYQSVLASYSRRFVGEKPLCPEDWSMIRVPCPCRDCELLNKFVTSPTQKVGRFPMAKSRRMHLHQQLDRAAETYTHVTERIGSPQTLIVTKTRKEWESKVMAWEMRRAEARDEFKSFGLEKLRELLGDRFQNILTGLSNTESGDERVTKRQKVGATRYGHHDQILSSLYGQNVSNASTVGGAGTKRKITGIIDLTNEL</sequence>
<dbReference type="HOGENOM" id="CLU_007520_1_0_1"/>
<accession>A0A0C3I3N6</accession>
<evidence type="ECO:0000313" key="1">
    <source>
        <dbReference type="EMBL" id="KIN08997.1"/>
    </source>
</evidence>
<name>A0A0C3I3N6_OIDMZ</name>
<dbReference type="OrthoDB" id="3599850at2759"/>
<reference evidence="1 2" key="1">
    <citation type="submission" date="2014-04" db="EMBL/GenBank/DDBJ databases">
        <authorList>
            <consortium name="DOE Joint Genome Institute"/>
            <person name="Kuo A."/>
            <person name="Martino E."/>
            <person name="Perotto S."/>
            <person name="Kohler A."/>
            <person name="Nagy L.G."/>
            <person name="Floudas D."/>
            <person name="Copeland A."/>
            <person name="Barry K.W."/>
            <person name="Cichocki N."/>
            <person name="Veneault-Fourrey C."/>
            <person name="LaButti K."/>
            <person name="Lindquist E.A."/>
            <person name="Lipzen A."/>
            <person name="Lundell T."/>
            <person name="Morin E."/>
            <person name="Murat C."/>
            <person name="Sun H."/>
            <person name="Tunlid A."/>
            <person name="Henrissat B."/>
            <person name="Grigoriev I.V."/>
            <person name="Hibbett D.S."/>
            <person name="Martin F."/>
            <person name="Nordberg H.P."/>
            <person name="Cantor M.N."/>
            <person name="Hua S.X."/>
        </authorList>
    </citation>
    <scope>NUCLEOTIDE SEQUENCE [LARGE SCALE GENOMIC DNA]</scope>
    <source>
        <strain evidence="1 2">Zn</strain>
    </source>
</reference>
<dbReference type="AlphaFoldDB" id="A0A0C3I3N6"/>